<protein>
    <submittedName>
        <fullName evidence="1">Uncharacterized protein</fullName>
    </submittedName>
</protein>
<dbReference type="EMBL" id="KK198759">
    <property type="protein sequence ID" value="KCW62536.1"/>
    <property type="molecule type" value="Genomic_DNA"/>
</dbReference>
<name>A0A059B9I1_EUCGR</name>
<evidence type="ECO:0000313" key="1">
    <source>
        <dbReference type="EMBL" id="KCW62536.1"/>
    </source>
</evidence>
<organism evidence="1">
    <name type="scientific">Eucalyptus grandis</name>
    <name type="common">Flooded gum</name>
    <dbReference type="NCBI Taxonomy" id="71139"/>
    <lineage>
        <taxon>Eukaryota</taxon>
        <taxon>Viridiplantae</taxon>
        <taxon>Streptophyta</taxon>
        <taxon>Embryophyta</taxon>
        <taxon>Tracheophyta</taxon>
        <taxon>Spermatophyta</taxon>
        <taxon>Magnoliopsida</taxon>
        <taxon>eudicotyledons</taxon>
        <taxon>Gunneridae</taxon>
        <taxon>Pentapetalae</taxon>
        <taxon>rosids</taxon>
        <taxon>malvids</taxon>
        <taxon>Myrtales</taxon>
        <taxon>Myrtaceae</taxon>
        <taxon>Myrtoideae</taxon>
        <taxon>Eucalypteae</taxon>
        <taxon>Eucalyptus</taxon>
    </lineage>
</organism>
<dbReference type="AlphaFoldDB" id="A0A059B9I1"/>
<gene>
    <name evidence="1" type="ORF">EUGRSUZ_G00029</name>
</gene>
<dbReference type="Gramene" id="KCW62536">
    <property type="protein sequence ID" value="KCW62536"/>
    <property type="gene ID" value="EUGRSUZ_G00029"/>
</dbReference>
<reference evidence="1" key="1">
    <citation type="submission" date="2013-07" db="EMBL/GenBank/DDBJ databases">
        <title>The genome of Eucalyptus grandis.</title>
        <authorList>
            <person name="Schmutz J."/>
            <person name="Hayes R."/>
            <person name="Myburg A."/>
            <person name="Tuskan G."/>
            <person name="Grattapaglia D."/>
            <person name="Rokhsar D.S."/>
        </authorList>
    </citation>
    <scope>NUCLEOTIDE SEQUENCE</scope>
    <source>
        <tissue evidence="1">Leaf extractions</tissue>
    </source>
</reference>
<accession>A0A059B9I1</accession>
<proteinExistence type="predicted"/>
<dbReference type="InParanoid" id="A0A059B9I1"/>
<sequence>MVTIIGSYPVESKSDQFVYTTRNKTTHTQTSQGPLMANPTKLQFEEYLKFLLGIVCRSNIPQRVKAYILRSVFISTAGKVLRAIFSQSRL</sequence>